<name>A0A6A7VVA8_9BACT</name>
<dbReference type="AlphaFoldDB" id="A0A6A7VVA8"/>
<reference evidence="1 2" key="1">
    <citation type="submission" date="2019-09" db="EMBL/GenBank/DDBJ databases">
        <title>Distinct polysaccharide growth profiles of human intestinal Prevotella copri isolates.</title>
        <authorList>
            <person name="Fehlner-Peach H."/>
            <person name="Magnabosco C."/>
            <person name="Raghavan V."/>
            <person name="Scher J.U."/>
            <person name="Tett A."/>
            <person name="Cox L.M."/>
            <person name="Gottsegen C."/>
            <person name="Watters A."/>
            <person name="Wiltshire- Gordon J.D."/>
            <person name="Segata N."/>
            <person name="Bonneau R."/>
            <person name="Littman D.R."/>
        </authorList>
    </citation>
    <scope>NUCLEOTIDE SEQUENCE [LARGE SCALE GENOMIC DNA]</scope>
    <source>
        <strain evidence="2">iK21513</strain>
    </source>
</reference>
<accession>A0A6A7VVA8</accession>
<dbReference type="EMBL" id="VZCY01000087">
    <property type="protein sequence ID" value="MQN10271.1"/>
    <property type="molecule type" value="Genomic_DNA"/>
</dbReference>
<dbReference type="Proteomes" id="UP000406735">
    <property type="component" value="Unassembled WGS sequence"/>
</dbReference>
<dbReference type="RefSeq" id="WP_153080428.1">
    <property type="nucleotide sequence ID" value="NZ_VZAU01000087.1"/>
</dbReference>
<evidence type="ECO:0000313" key="1">
    <source>
        <dbReference type="EMBL" id="MQN10271.1"/>
    </source>
</evidence>
<protein>
    <submittedName>
        <fullName evidence="1">Uncharacterized protein</fullName>
    </submittedName>
</protein>
<proteinExistence type="predicted"/>
<gene>
    <name evidence="1" type="ORF">F7D97_10150</name>
</gene>
<organism evidence="1 2">
    <name type="scientific">Segatella copri</name>
    <dbReference type="NCBI Taxonomy" id="165179"/>
    <lineage>
        <taxon>Bacteria</taxon>
        <taxon>Pseudomonadati</taxon>
        <taxon>Bacteroidota</taxon>
        <taxon>Bacteroidia</taxon>
        <taxon>Bacteroidales</taxon>
        <taxon>Prevotellaceae</taxon>
        <taxon>Segatella</taxon>
    </lineage>
</organism>
<sequence length="73" mass="8151">MKKVARITKQDIFGIKPGKFEVFLLESAKAVRSAVTYAYQLAQYEDLPKGVLKYSTSADYKNHTAIITAVPVE</sequence>
<comment type="caution">
    <text evidence="1">The sequence shown here is derived from an EMBL/GenBank/DDBJ whole genome shotgun (WGS) entry which is preliminary data.</text>
</comment>
<evidence type="ECO:0000313" key="2">
    <source>
        <dbReference type="Proteomes" id="UP000406735"/>
    </source>
</evidence>